<dbReference type="EMBL" id="SXFB01000026">
    <property type="protein sequence ID" value="NFV27949.1"/>
    <property type="molecule type" value="Genomic_DNA"/>
</dbReference>
<evidence type="ECO:0000259" key="1">
    <source>
        <dbReference type="Pfam" id="PF20378"/>
    </source>
</evidence>
<accession>A0A6B4JRK5</accession>
<evidence type="ECO:0000313" key="3">
    <source>
        <dbReference type="Proteomes" id="UP000486903"/>
    </source>
</evidence>
<feature type="domain" description="DUF6673" evidence="1">
    <location>
        <begin position="1"/>
        <end position="103"/>
    </location>
</feature>
<keyword evidence="2" id="KW-0540">Nuclease</keyword>
<dbReference type="GO" id="GO:0004519">
    <property type="term" value="F:endonuclease activity"/>
    <property type="evidence" value="ECO:0007669"/>
    <property type="project" value="UniProtKB-KW"/>
</dbReference>
<dbReference type="RefSeq" id="WP_003369268.1">
    <property type="nucleotide sequence ID" value="NZ_JACBBA010000010.1"/>
</dbReference>
<name>A0A6B4JRK5_CLOBO</name>
<dbReference type="InterPro" id="IPR046655">
    <property type="entry name" value="DUF6673"/>
</dbReference>
<keyword evidence="2" id="KW-0255">Endonuclease</keyword>
<dbReference type="Pfam" id="PF20378">
    <property type="entry name" value="DUF6673"/>
    <property type="match status" value="1"/>
</dbReference>
<reference evidence="2 3" key="1">
    <citation type="submission" date="2019-04" db="EMBL/GenBank/DDBJ databases">
        <title>Genome sequencing of Clostridium botulinum Groups I-IV and Clostridium butyricum.</title>
        <authorList>
            <person name="Brunt J."/>
            <person name="Van Vliet A.H.M."/>
            <person name="Stringer S.C."/>
            <person name="Carter A.T."/>
            <person name="Peck M.W."/>
        </authorList>
    </citation>
    <scope>NUCLEOTIDE SEQUENCE [LARGE SCALE GENOMIC DNA]</scope>
    <source>
        <strain evidence="2 3">BL81</strain>
    </source>
</reference>
<dbReference type="Proteomes" id="UP000486903">
    <property type="component" value="Unassembled WGS sequence"/>
</dbReference>
<protein>
    <submittedName>
        <fullName evidence="2">AP endonuclease</fullName>
    </submittedName>
</protein>
<evidence type="ECO:0000313" key="2">
    <source>
        <dbReference type="EMBL" id="NFV27949.1"/>
    </source>
</evidence>
<organism evidence="2 3">
    <name type="scientific">Clostridium botulinum</name>
    <dbReference type="NCBI Taxonomy" id="1491"/>
    <lineage>
        <taxon>Bacteria</taxon>
        <taxon>Bacillati</taxon>
        <taxon>Bacillota</taxon>
        <taxon>Clostridia</taxon>
        <taxon>Eubacteriales</taxon>
        <taxon>Clostridiaceae</taxon>
        <taxon>Clostridium</taxon>
    </lineage>
</organism>
<sequence length="107" mass="12440">MKINNVEIEDLDLMDADVAEKFEKATNDLQEKEKLQDFTGKGLAEIIRIQCTLIFDFFNNVWGEGTDKKIFGNKTNYRICEKAFKDVVEYAMKQKNEVLKVAKVKKK</sequence>
<keyword evidence="2" id="KW-0378">Hydrolase</keyword>
<gene>
    <name evidence="2" type="ORF">FDG31_17785</name>
</gene>
<dbReference type="AlphaFoldDB" id="A0A6B4JRK5"/>
<comment type="caution">
    <text evidence="2">The sequence shown here is derived from an EMBL/GenBank/DDBJ whole genome shotgun (WGS) entry which is preliminary data.</text>
</comment>
<proteinExistence type="predicted"/>